<keyword evidence="2" id="KW-0472">Membrane</keyword>
<feature type="chain" id="PRO_5004183127" evidence="1">
    <location>
        <begin position="23"/>
        <end position="173"/>
    </location>
</feature>
<sequence>MKRLLSIIGAITLVGTSTTSLIACNTAQEYTPEELKELKEKNKIDTADENIKNNLEWIAPQEKPFNEVDNKYYFVVWRGDENDNWRIVKFKNDSQNTKKIDNINDYSLIFHWWDKPKVHHYDLTVSGIRGHAEHIWGENSGINYFKAVYRWNLDTQEPDLILDDNGNVKVKRE</sequence>
<dbReference type="InterPro" id="IPR054816">
    <property type="entry name" value="Lipoprotein_mollicutes-type_CS"/>
</dbReference>
<feature type="signal peptide" evidence="1">
    <location>
        <begin position="1"/>
        <end position="22"/>
    </location>
</feature>
<accession>Q14N26</accession>
<dbReference type="NCBIfam" id="NF038029">
    <property type="entry name" value="LP_plasma"/>
    <property type="match status" value="1"/>
</dbReference>
<dbReference type="EMBL" id="AM285308">
    <property type="protein sequence ID" value="CAK99103.1"/>
    <property type="molecule type" value="Genomic_DNA"/>
</dbReference>
<gene>
    <name evidence="2" type="ORF">SPICI07_025</name>
</gene>
<evidence type="ECO:0000256" key="1">
    <source>
        <dbReference type="SAM" id="SignalP"/>
    </source>
</evidence>
<dbReference type="PROSITE" id="PS51257">
    <property type="entry name" value="PROKAR_LIPOPROTEIN"/>
    <property type="match status" value="1"/>
</dbReference>
<dbReference type="AlphaFoldDB" id="Q14N26"/>
<keyword evidence="1" id="KW-0732">Signal</keyword>
<proteinExistence type="predicted"/>
<protein>
    <submittedName>
        <fullName evidence="2">Hypothetical lipoprotein transmembrane</fullName>
    </submittedName>
</protein>
<reference evidence="2" key="1">
    <citation type="journal article" date="2010" name="Appl. Environ. Microbiol.">
        <title>Partial chromosome sequence of Spiroplasma citri reveals extensive viral invasion and important gene decay.</title>
        <authorList>
            <person name="Carle P."/>
            <person name="Saillard C."/>
            <person name="Carrere N."/>
            <person name="Carrere S."/>
            <person name="Duret S."/>
            <person name="Eveillard S."/>
            <person name="Gaurivaud P."/>
            <person name="Gourgues G."/>
            <person name="Gouzy J."/>
            <person name="Salar P."/>
            <person name="Verdin E."/>
            <person name="Breton M."/>
            <person name="Blanchard A."/>
            <person name="Laigret F."/>
            <person name="Bove J.M."/>
            <person name="Renaudin J."/>
            <person name="Foissac X."/>
        </authorList>
    </citation>
    <scope>NUCLEOTIDE SEQUENCE</scope>
    <source>
        <strain evidence="2">GII3-3X</strain>
    </source>
</reference>
<name>Q14N26_SPICI</name>
<organism evidence="2">
    <name type="scientific">Spiroplasma citri</name>
    <dbReference type="NCBI Taxonomy" id="2133"/>
    <lineage>
        <taxon>Bacteria</taxon>
        <taxon>Bacillati</taxon>
        <taxon>Mycoplasmatota</taxon>
        <taxon>Mollicutes</taxon>
        <taxon>Entomoplasmatales</taxon>
        <taxon>Spiroplasmataceae</taxon>
        <taxon>Spiroplasma</taxon>
    </lineage>
</organism>
<keyword evidence="2" id="KW-0449">Lipoprotein</keyword>
<evidence type="ECO:0000313" key="2">
    <source>
        <dbReference type="EMBL" id="CAK99103.1"/>
    </source>
</evidence>
<keyword evidence="2" id="KW-0812">Transmembrane</keyword>